<dbReference type="InterPro" id="IPR052216">
    <property type="entry name" value="CRISPR_Csm3_endoribonuclease"/>
</dbReference>
<feature type="domain" description="CRISPR type III-associated protein" evidence="2">
    <location>
        <begin position="235"/>
        <end position="400"/>
    </location>
</feature>
<dbReference type="CDD" id="cd09726">
    <property type="entry name" value="RAMP_I_III"/>
    <property type="match status" value="2"/>
</dbReference>
<evidence type="ECO:0000256" key="1">
    <source>
        <dbReference type="ARBA" id="ARBA00023118"/>
    </source>
</evidence>
<accession>A0A150M9P5</accession>
<evidence type="ECO:0000313" key="4">
    <source>
        <dbReference type="Proteomes" id="UP000075683"/>
    </source>
</evidence>
<comment type="caution">
    <text evidence="3">The sequence shown here is derived from an EMBL/GenBank/DDBJ whole genome shotgun (WGS) entry which is preliminary data.</text>
</comment>
<gene>
    <name evidence="3" type="ORF">B4135_1695</name>
</gene>
<organism evidence="3 4">
    <name type="scientific">Caldibacillus debilis</name>
    <dbReference type="NCBI Taxonomy" id="301148"/>
    <lineage>
        <taxon>Bacteria</taxon>
        <taxon>Bacillati</taxon>
        <taxon>Bacillota</taxon>
        <taxon>Bacilli</taxon>
        <taxon>Bacillales</taxon>
        <taxon>Bacillaceae</taxon>
        <taxon>Caldibacillus</taxon>
    </lineage>
</organism>
<protein>
    <recommendedName>
        <fullName evidence="2">CRISPR type III-associated protein domain-containing protein</fullName>
    </recommendedName>
</protein>
<dbReference type="PANTHER" id="PTHR35579:SF6">
    <property type="entry name" value="DUF324 DOMAIN-CONTAINING PROTEIN"/>
    <property type="match status" value="1"/>
</dbReference>
<dbReference type="Proteomes" id="UP000075683">
    <property type="component" value="Unassembled WGS sequence"/>
</dbReference>
<proteinExistence type="predicted"/>
<name>A0A150M9P5_9BACI</name>
<evidence type="ECO:0000259" key="2">
    <source>
        <dbReference type="Pfam" id="PF03787"/>
    </source>
</evidence>
<dbReference type="Pfam" id="PF03787">
    <property type="entry name" value="RAMPs"/>
    <property type="match status" value="2"/>
</dbReference>
<dbReference type="AlphaFoldDB" id="A0A150M9P5"/>
<sequence>MKWSRLVTELEYTLVNEGPLHIGAQEGELLIDDSGRAVIPGTSLAGSMRHYAEDRGINLELIDKLFGTERENNPKESSALIVCDARSDVTSIPIEARPGVRINGRFGSVDGRGKFERIFIPNGITFHGKLVWTSEDEDTHTQFDEIILQCLRALDQGIIRLGRYKSSGGGHVRVVSAQSRTYDLENPEQLFQFIESSLLEGSSMEHADKFWLERIRDEGHSDTYRFEMGIDLSQPLLVRGSGRHDHNEPDASPIRRMDGKYIIPGSSWRGTLRHQVHRILDYLDKRDLEEIAFGAASKDEHRTGVVQVWDAVIDPDDSLQRQEIDYYGIRIDKFTGGVRSMALKRERTIRGKAVLRLNIHPSAKQSDARAIAGLLVLALRDLAEQGFSLGSGSGTGRGFVAGQYLHIRSPEGDVGIDFSKQEVSNPDILQLWLTALEQWLPPEAHREEPSMGRRKYGTVAG</sequence>
<dbReference type="EMBL" id="LQYT01000023">
    <property type="protein sequence ID" value="KYD21055.1"/>
    <property type="molecule type" value="Genomic_DNA"/>
</dbReference>
<keyword evidence="1" id="KW-0051">Antiviral defense</keyword>
<dbReference type="PANTHER" id="PTHR35579">
    <property type="entry name" value="CRISPR SYSTEM CMS ENDORIBONUCLEASE CSM3"/>
    <property type="match status" value="1"/>
</dbReference>
<dbReference type="GO" id="GO:0051607">
    <property type="term" value="P:defense response to virus"/>
    <property type="evidence" value="ECO:0007669"/>
    <property type="project" value="UniProtKB-KW"/>
</dbReference>
<dbReference type="STRING" id="301148.B4135_1695"/>
<dbReference type="InterPro" id="IPR005537">
    <property type="entry name" value="RAMP_III_fam"/>
</dbReference>
<evidence type="ECO:0000313" key="3">
    <source>
        <dbReference type="EMBL" id="KYD21055.1"/>
    </source>
</evidence>
<reference evidence="3 4" key="1">
    <citation type="submission" date="2016-01" db="EMBL/GenBank/DDBJ databases">
        <title>Draft Genome Sequences of Seven Thermophilic Sporeformers Isolated from Foods.</title>
        <authorList>
            <person name="Berendsen E.M."/>
            <person name="Wells-Bennik M.H."/>
            <person name="Krawcyk A.O."/>
            <person name="De Jong A."/>
            <person name="Holsappel S."/>
            <person name="Eijlander R.T."/>
            <person name="Kuipers O.P."/>
        </authorList>
    </citation>
    <scope>NUCLEOTIDE SEQUENCE [LARGE SCALE GENOMIC DNA]</scope>
    <source>
        <strain evidence="3 4">B4135</strain>
    </source>
</reference>
<feature type="domain" description="CRISPR type III-associated protein" evidence="2">
    <location>
        <begin position="17"/>
        <end position="172"/>
    </location>
</feature>